<accession>A0ACC1LAG2</accession>
<name>A0ACC1LAG2_9FUNG</name>
<evidence type="ECO:0000313" key="1">
    <source>
        <dbReference type="EMBL" id="KAJ2804685.1"/>
    </source>
</evidence>
<evidence type="ECO:0000313" key="2">
    <source>
        <dbReference type="Proteomes" id="UP001140087"/>
    </source>
</evidence>
<organism evidence="1 2">
    <name type="scientific">Coemansia helicoidea</name>
    <dbReference type="NCBI Taxonomy" id="1286919"/>
    <lineage>
        <taxon>Eukaryota</taxon>
        <taxon>Fungi</taxon>
        <taxon>Fungi incertae sedis</taxon>
        <taxon>Zoopagomycota</taxon>
        <taxon>Kickxellomycotina</taxon>
        <taxon>Kickxellomycetes</taxon>
        <taxon>Kickxellales</taxon>
        <taxon>Kickxellaceae</taxon>
        <taxon>Coemansia</taxon>
    </lineage>
</organism>
<sequence length="130" mass="13697">MSRKVVSTSSAPAAVGPYSQAIVANGFVFTSGQIPINPATGKIEAEGIVEQTEQVLKNVAAVLEASGSSIENVVKTTCFLDDINEWPKMNEVYAKVFHTAPPARSAFQVAKLPMGAKIEIEAVAMLNSSS</sequence>
<reference evidence="1" key="1">
    <citation type="submission" date="2022-07" db="EMBL/GenBank/DDBJ databases">
        <title>Phylogenomic reconstructions and comparative analyses of Kickxellomycotina fungi.</title>
        <authorList>
            <person name="Reynolds N.K."/>
            <person name="Stajich J.E."/>
            <person name="Barry K."/>
            <person name="Grigoriev I.V."/>
            <person name="Crous P."/>
            <person name="Smith M.E."/>
        </authorList>
    </citation>
    <scope>NUCLEOTIDE SEQUENCE</scope>
    <source>
        <strain evidence="1">BCRC 34780</strain>
    </source>
</reference>
<comment type="caution">
    <text evidence="1">The sequence shown here is derived from an EMBL/GenBank/DDBJ whole genome shotgun (WGS) entry which is preliminary data.</text>
</comment>
<protein>
    <submittedName>
        <fullName evidence="1">Uncharacterized protein</fullName>
    </submittedName>
</protein>
<dbReference type="EMBL" id="JANBUN010000328">
    <property type="protein sequence ID" value="KAJ2804685.1"/>
    <property type="molecule type" value="Genomic_DNA"/>
</dbReference>
<dbReference type="Proteomes" id="UP001140087">
    <property type="component" value="Unassembled WGS sequence"/>
</dbReference>
<gene>
    <name evidence="1" type="ORF">H4R21_001550</name>
</gene>
<keyword evidence="2" id="KW-1185">Reference proteome</keyword>
<proteinExistence type="predicted"/>